<keyword evidence="3" id="KW-1133">Transmembrane helix</keyword>
<dbReference type="EMBL" id="VWRR01000003">
    <property type="protein sequence ID" value="KAF6004460.1"/>
    <property type="molecule type" value="Genomic_DNA"/>
</dbReference>
<protein>
    <submittedName>
        <fullName evidence="4">Uncharacterized protein</fullName>
    </submittedName>
</protein>
<feature type="region of interest" description="Disordered" evidence="2">
    <location>
        <begin position="184"/>
        <end position="232"/>
    </location>
</feature>
<feature type="transmembrane region" description="Helical" evidence="3">
    <location>
        <begin position="265"/>
        <end position="287"/>
    </location>
</feature>
<keyword evidence="3" id="KW-0812">Transmembrane</keyword>
<feature type="coiled-coil region" evidence="1">
    <location>
        <begin position="86"/>
        <end position="127"/>
    </location>
</feature>
<evidence type="ECO:0000256" key="3">
    <source>
        <dbReference type="SAM" id="Phobius"/>
    </source>
</evidence>
<name>A0A7J7IP07_9RHOD</name>
<reference evidence="4 5" key="1">
    <citation type="journal article" date="2020" name="J. Phycol.">
        <title>Comparative genome analysis reveals Cyanidiococcus gen. nov., a new extremophilic red algal genus sister to Cyanidioschyzon (Cyanidioschyzonaceae, Rhodophyta).</title>
        <authorList>
            <person name="Liu S.-L."/>
            <person name="Chiang Y.-R."/>
            <person name="Yoon H.S."/>
            <person name="Fu H.-Y."/>
        </authorList>
    </citation>
    <scope>NUCLEOTIDE SEQUENCE [LARGE SCALE GENOMIC DNA]</scope>
    <source>
        <strain evidence="4 5">THAL066</strain>
    </source>
</reference>
<evidence type="ECO:0000313" key="5">
    <source>
        <dbReference type="Proteomes" id="UP000530660"/>
    </source>
</evidence>
<dbReference type="OrthoDB" id="10657670at2759"/>
<keyword evidence="5" id="KW-1185">Reference proteome</keyword>
<keyword evidence="1" id="KW-0175">Coiled coil</keyword>
<organism evidence="4 5">
    <name type="scientific">Cyanidiococcus yangmingshanensis</name>
    <dbReference type="NCBI Taxonomy" id="2690220"/>
    <lineage>
        <taxon>Eukaryota</taxon>
        <taxon>Rhodophyta</taxon>
        <taxon>Bangiophyceae</taxon>
        <taxon>Cyanidiales</taxon>
        <taxon>Cyanidiaceae</taxon>
        <taxon>Cyanidiococcus</taxon>
    </lineage>
</organism>
<evidence type="ECO:0000313" key="4">
    <source>
        <dbReference type="EMBL" id="KAF6004460.1"/>
    </source>
</evidence>
<dbReference type="Proteomes" id="UP000530660">
    <property type="component" value="Unassembled WGS sequence"/>
</dbReference>
<sequence length="309" mass="33101">MARDDSVSTDSFDWRKLLNVEFWDSGFDAVSVASMTTPTTRPGTAEHSTNALAPATVSTDGRLATKERCSSCRETWDLTGLNVVDHAALSWALSQLAAENEQLKQRVRELEDRLATVQAEKSSATSAGVCRGKKGTLSDVANTNGASSSGQRMVIGFAYLTKSLVRELASFLTISNGQVGWTDSPCTASSASSDHEAAEADEPSSPRADSEAASKTSTCTFEGHATTKRKPNTSWMLEKHVQIGPSKRTRHEKTTNKAYRSAARYAANGAIFSIFFFFSLALLPPILDVLGLLTGTAPATHHVLSLPPA</sequence>
<comment type="caution">
    <text evidence="4">The sequence shown here is derived from an EMBL/GenBank/DDBJ whole genome shotgun (WGS) entry which is preliminary data.</text>
</comment>
<evidence type="ECO:0000256" key="2">
    <source>
        <dbReference type="SAM" id="MobiDB-lite"/>
    </source>
</evidence>
<dbReference type="AlphaFoldDB" id="A0A7J7IP07"/>
<evidence type="ECO:0000256" key="1">
    <source>
        <dbReference type="SAM" id="Coils"/>
    </source>
</evidence>
<keyword evidence="3" id="KW-0472">Membrane</keyword>
<gene>
    <name evidence="4" type="ORF">F1559_002633</name>
</gene>
<accession>A0A7J7IP07</accession>
<proteinExistence type="predicted"/>